<protein>
    <submittedName>
        <fullName evidence="1">Uncharacterized protein</fullName>
    </submittedName>
</protein>
<accession>A0A9D4KAJ7</accession>
<evidence type="ECO:0000313" key="1">
    <source>
        <dbReference type="EMBL" id="KAH3835827.1"/>
    </source>
</evidence>
<dbReference type="AlphaFoldDB" id="A0A9D4KAJ7"/>
<reference evidence="1" key="1">
    <citation type="journal article" date="2019" name="bioRxiv">
        <title>The Genome of the Zebra Mussel, Dreissena polymorpha: A Resource for Invasive Species Research.</title>
        <authorList>
            <person name="McCartney M.A."/>
            <person name="Auch B."/>
            <person name="Kono T."/>
            <person name="Mallez S."/>
            <person name="Zhang Y."/>
            <person name="Obille A."/>
            <person name="Becker A."/>
            <person name="Abrahante J.E."/>
            <person name="Garbe J."/>
            <person name="Badalamenti J.P."/>
            <person name="Herman A."/>
            <person name="Mangelson H."/>
            <person name="Liachko I."/>
            <person name="Sullivan S."/>
            <person name="Sone E.D."/>
            <person name="Koren S."/>
            <person name="Silverstein K.A.T."/>
            <person name="Beckman K.B."/>
            <person name="Gohl D.M."/>
        </authorList>
    </citation>
    <scope>NUCLEOTIDE SEQUENCE</scope>
    <source>
        <strain evidence="1">Duluth1</strain>
        <tissue evidence="1">Whole animal</tissue>
    </source>
</reference>
<reference evidence="1" key="2">
    <citation type="submission" date="2020-11" db="EMBL/GenBank/DDBJ databases">
        <authorList>
            <person name="McCartney M.A."/>
            <person name="Auch B."/>
            <person name="Kono T."/>
            <person name="Mallez S."/>
            <person name="Becker A."/>
            <person name="Gohl D.M."/>
            <person name="Silverstein K.A.T."/>
            <person name="Koren S."/>
            <person name="Bechman K.B."/>
            <person name="Herman A."/>
            <person name="Abrahante J.E."/>
            <person name="Garbe J."/>
        </authorList>
    </citation>
    <scope>NUCLEOTIDE SEQUENCE</scope>
    <source>
        <strain evidence="1">Duluth1</strain>
        <tissue evidence="1">Whole animal</tissue>
    </source>
</reference>
<proteinExistence type="predicted"/>
<gene>
    <name evidence="1" type="ORF">DPMN_109193</name>
</gene>
<evidence type="ECO:0000313" key="2">
    <source>
        <dbReference type="Proteomes" id="UP000828390"/>
    </source>
</evidence>
<comment type="caution">
    <text evidence="1">The sequence shown here is derived from an EMBL/GenBank/DDBJ whole genome shotgun (WGS) entry which is preliminary data.</text>
</comment>
<keyword evidence="2" id="KW-1185">Reference proteome</keyword>
<sequence length="67" mass="7330">MTLTSLAPADNFKIAQKYYERAYGIEVSPKKSKIMVNSTTNTSADITINDGKAKISKQLQVLGRLPA</sequence>
<dbReference type="Proteomes" id="UP000828390">
    <property type="component" value="Unassembled WGS sequence"/>
</dbReference>
<name>A0A9D4KAJ7_DREPO</name>
<dbReference type="EMBL" id="JAIWYP010000004">
    <property type="protein sequence ID" value="KAH3835827.1"/>
    <property type="molecule type" value="Genomic_DNA"/>
</dbReference>
<organism evidence="1 2">
    <name type="scientific">Dreissena polymorpha</name>
    <name type="common">Zebra mussel</name>
    <name type="synonym">Mytilus polymorpha</name>
    <dbReference type="NCBI Taxonomy" id="45954"/>
    <lineage>
        <taxon>Eukaryota</taxon>
        <taxon>Metazoa</taxon>
        <taxon>Spiralia</taxon>
        <taxon>Lophotrochozoa</taxon>
        <taxon>Mollusca</taxon>
        <taxon>Bivalvia</taxon>
        <taxon>Autobranchia</taxon>
        <taxon>Heteroconchia</taxon>
        <taxon>Euheterodonta</taxon>
        <taxon>Imparidentia</taxon>
        <taxon>Neoheterodontei</taxon>
        <taxon>Myida</taxon>
        <taxon>Dreissenoidea</taxon>
        <taxon>Dreissenidae</taxon>
        <taxon>Dreissena</taxon>
    </lineage>
</organism>